<dbReference type="Gene3D" id="3.30.70.330">
    <property type="match status" value="1"/>
</dbReference>
<evidence type="ECO:0000259" key="6">
    <source>
        <dbReference type="PROSITE" id="PS50177"/>
    </source>
</evidence>
<evidence type="ECO:0000256" key="1">
    <source>
        <dbReference type="ARBA" id="ARBA00004210"/>
    </source>
</evidence>
<dbReference type="Proteomes" id="UP000663842">
    <property type="component" value="Unassembled WGS sequence"/>
</dbReference>
<dbReference type="CDD" id="cd00780">
    <property type="entry name" value="NTF2"/>
    <property type="match status" value="1"/>
</dbReference>
<evidence type="ECO:0000256" key="4">
    <source>
        <dbReference type="SAM" id="MobiDB-lite"/>
    </source>
</evidence>
<evidence type="ECO:0000313" key="8">
    <source>
        <dbReference type="EMBL" id="CAF3887151.1"/>
    </source>
</evidence>
<dbReference type="InterPro" id="IPR018222">
    <property type="entry name" value="Nuclear_transport_factor_2_euk"/>
</dbReference>
<feature type="compositionally biased region" description="Basic and acidic residues" evidence="4">
    <location>
        <begin position="273"/>
        <end position="285"/>
    </location>
</feature>
<dbReference type="PANTHER" id="PTHR10693:SF20">
    <property type="entry name" value="AT27578P"/>
    <property type="match status" value="1"/>
</dbReference>
<comment type="caution">
    <text evidence="7">The sequence shown here is derived from an EMBL/GenBank/DDBJ whole genome shotgun (WGS) entry which is preliminary data.</text>
</comment>
<dbReference type="AlphaFoldDB" id="A0A819C977"/>
<dbReference type="GO" id="GO:0003729">
    <property type="term" value="F:mRNA binding"/>
    <property type="evidence" value="ECO:0007669"/>
    <property type="project" value="TreeGrafter"/>
</dbReference>
<organism evidence="7 9">
    <name type="scientific">Rotaria magnacalcarata</name>
    <dbReference type="NCBI Taxonomy" id="392030"/>
    <lineage>
        <taxon>Eukaryota</taxon>
        <taxon>Metazoa</taxon>
        <taxon>Spiralia</taxon>
        <taxon>Gnathifera</taxon>
        <taxon>Rotifera</taxon>
        <taxon>Eurotatoria</taxon>
        <taxon>Bdelloidea</taxon>
        <taxon>Philodinida</taxon>
        <taxon>Philodinidae</taxon>
        <taxon>Rotaria</taxon>
    </lineage>
</organism>
<dbReference type="EMBL" id="CAJOBF010000908">
    <property type="protein sequence ID" value="CAF3887151.1"/>
    <property type="molecule type" value="Genomic_DNA"/>
</dbReference>
<dbReference type="SUPFAM" id="SSF54427">
    <property type="entry name" value="NTF2-like"/>
    <property type="match status" value="1"/>
</dbReference>
<dbReference type="GO" id="GO:0005829">
    <property type="term" value="C:cytosol"/>
    <property type="evidence" value="ECO:0007669"/>
    <property type="project" value="TreeGrafter"/>
</dbReference>
<dbReference type="InterPro" id="IPR012677">
    <property type="entry name" value="Nucleotide-bd_a/b_plait_sf"/>
</dbReference>
<dbReference type="GO" id="GO:0010494">
    <property type="term" value="C:cytoplasmic stress granule"/>
    <property type="evidence" value="ECO:0007669"/>
    <property type="project" value="UniProtKB-SubCell"/>
</dbReference>
<feature type="region of interest" description="Disordered" evidence="4">
    <location>
        <begin position="464"/>
        <end position="490"/>
    </location>
</feature>
<comment type="subcellular location">
    <subcellularLocation>
        <location evidence="1">Cytoplasm</location>
        <location evidence="1">Stress granule</location>
    </subcellularLocation>
</comment>
<evidence type="ECO:0000259" key="5">
    <source>
        <dbReference type="PROSITE" id="PS50102"/>
    </source>
</evidence>
<dbReference type="SMART" id="SM00360">
    <property type="entry name" value="RRM"/>
    <property type="match status" value="1"/>
</dbReference>
<feature type="compositionally biased region" description="Low complexity" evidence="4">
    <location>
        <begin position="313"/>
        <end position="322"/>
    </location>
</feature>
<proteinExistence type="predicted"/>
<dbReference type="SUPFAM" id="SSF54928">
    <property type="entry name" value="RNA-binding domain, RBD"/>
    <property type="match status" value="1"/>
</dbReference>
<dbReference type="PROSITE" id="PS50177">
    <property type="entry name" value="NTF2_DOMAIN"/>
    <property type="match status" value="1"/>
</dbReference>
<dbReference type="EMBL" id="CAJOBG010000456">
    <property type="protein sequence ID" value="CAF3816911.1"/>
    <property type="molecule type" value="Genomic_DNA"/>
</dbReference>
<feature type="compositionally biased region" description="Basic and acidic residues" evidence="4">
    <location>
        <begin position="231"/>
        <end position="247"/>
    </location>
</feature>
<evidence type="ECO:0000256" key="3">
    <source>
        <dbReference type="PROSITE-ProRule" id="PRU00176"/>
    </source>
</evidence>
<name>A0A819C977_9BILA</name>
<feature type="region of interest" description="Disordered" evidence="4">
    <location>
        <begin position="228"/>
        <end position="335"/>
    </location>
</feature>
<evidence type="ECO:0000313" key="7">
    <source>
        <dbReference type="EMBL" id="CAF3816911.1"/>
    </source>
</evidence>
<sequence>MSSSPPSATATSNSNDVSPQQLGKVFVVQYYRLLHEHPESLHRFYSSSSTFMHDDPNTTVTGLENIAKRIEELSLKQRHVKIRQVDCHSTVGASVVVQVCGEISSTSIIDNQTPIMKRFVQTFVLAPAVDAKQKYYVHNDIFRYQDDTVWIPTIDNTSTKISSPTTAYVNEVINSLDKTLLERELCQRKLSKPVTFIKQFISETSFGTVAAKSTSKISSSSAHIQFSDNITNKKKEDKSGTNTDRKANVTISATPVDKQEKNQETEQSSMPKSYRDAIGKNEKVDTTLITNENQPKPVTDGTKTAKANKQKASKSSSRSARAPRGHPQDVNDYYDDSWYYGTGEDAYLHTGYTDDQEIFIGNLSAQVTEAEIHELFRPYGRLLLVRIGNTGSQVGTANFAFVVCQSIEMAKAIVADRESLLKSQRINVEAKKRRPFSHTFRPTYPTAASPTNYQSTGYPASYYEHTTSTPFHGGGASGRGTRRGGKTGTN</sequence>
<keyword evidence="2 3" id="KW-0694">RNA-binding</keyword>
<dbReference type="InterPro" id="IPR002075">
    <property type="entry name" value="NTF2_dom"/>
</dbReference>
<dbReference type="PANTHER" id="PTHR10693">
    <property type="entry name" value="RAS GTPASE-ACTIVATING PROTEIN-BINDING PROTEIN"/>
    <property type="match status" value="1"/>
</dbReference>
<dbReference type="InterPro" id="IPR035979">
    <property type="entry name" value="RBD_domain_sf"/>
</dbReference>
<dbReference type="PROSITE" id="PS50102">
    <property type="entry name" value="RRM"/>
    <property type="match status" value="1"/>
</dbReference>
<feature type="compositionally biased region" description="Polar residues" evidence="4">
    <location>
        <begin position="287"/>
        <end position="296"/>
    </location>
</feature>
<evidence type="ECO:0000256" key="2">
    <source>
        <dbReference type="ARBA" id="ARBA00022884"/>
    </source>
</evidence>
<dbReference type="GO" id="GO:1990904">
    <property type="term" value="C:ribonucleoprotein complex"/>
    <property type="evidence" value="ECO:0007669"/>
    <property type="project" value="TreeGrafter"/>
</dbReference>
<dbReference type="Gene3D" id="3.10.450.50">
    <property type="match status" value="1"/>
</dbReference>
<gene>
    <name evidence="7" type="ORF">OVN521_LOCUS4801</name>
    <name evidence="8" type="ORF">UXM345_LOCUS9796</name>
</gene>
<dbReference type="InterPro" id="IPR000504">
    <property type="entry name" value="RRM_dom"/>
</dbReference>
<keyword evidence="9" id="KW-1185">Reference proteome</keyword>
<dbReference type="Pfam" id="PF00076">
    <property type="entry name" value="RRM_1"/>
    <property type="match status" value="1"/>
</dbReference>
<dbReference type="InterPro" id="IPR039539">
    <property type="entry name" value="Ras_GTPase_bind_prot"/>
</dbReference>
<protein>
    <submittedName>
        <fullName evidence="7">Uncharacterized protein</fullName>
    </submittedName>
</protein>
<dbReference type="Pfam" id="PF02136">
    <property type="entry name" value="NTF2"/>
    <property type="match status" value="1"/>
</dbReference>
<dbReference type="Proteomes" id="UP000663866">
    <property type="component" value="Unassembled WGS sequence"/>
</dbReference>
<dbReference type="InterPro" id="IPR032710">
    <property type="entry name" value="NTF2-like_dom_sf"/>
</dbReference>
<feature type="domain" description="RRM" evidence="5">
    <location>
        <begin position="356"/>
        <end position="433"/>
    </location>
</feature>
<evidence type="ECO:0000313" key="9">
    <source>
        <dbReference type="Proteomes" id="UP000663866"/>
    </source>
</evidence>
<feature type="compositionally biased region" description="Basic residues" evidence="4">
    <location>
        <begin position="480"/>
        <end position="490"/>
    </location>
</feature>
<reference evidence="7" key="1">
    <citation type="submission" date="2021-02" db="EMBL/GenBank/DDBJ databases">
        <authorList>
            <person name="Nowell W R."/>
        </authorList>
    </citation>
    <scope>NUCLEOTIDE SEQUENCE</scope>
</reference>
<accession>A0A819C977</accession>
<feature type="domain" description="NTF2" evidence="6">
    <location>
        <begin position="22"/>
        <end position="144"/>
    </location>
</feature>